<dbReference type="InterPro" id="IPR001750">
    <property type="entry name" value="ND/Mrp_TM"/>
</dbReference>
<dbReference type="EMBL" id="JBHTBZ010000089">
    <property type="protein sequence ID" value="MFC7463014.1"/>
    <property type="molecule type" value="Genomic_DNA"/>
</dbReference>
<name>A0ABW2SIB1_9BURK</name>
<organism evidence="10 11">
    <name type="scientific">Hydrogenophaga defluvii</name>
    <dbReference type="NCBI Taxonomy" id="249410"/>
    <lineage>
        <taxon>Bacteria</taxon>
        <taxon>Pseudomonadati</taxon>
        <taxon>Pseudomonadota</taxon>
        <taxon>Betaproteobacteria</taxon>
        <taxon>Burkholderiales</taxon>
        <taxon>Comamonadaceae</taxon>
        <taxon>Hydrogenophaga</taxon>
    </lineage>
</organism>
<dbReference type="PANTHER" id="PTHR42829">
    <property type="entry name" value="NADH-UBIQUINONE OXIDOREDUCTASE CHAIN 5"/>
    <property type="match status" value="1"/>
</dbReference>
<feature type="transmembrane region" description="Helical" evidence="7">
    <location>
        <begin position="346"/>
        <end position="368"/>
    </location>
</feature>
<dbReference type="NCBIfam" id="NF005141">
    <property type="entry name" value="PRK06590.1"/>
    <property type="match status" value="1"/>
</dbReference>
<feature type="transmembrane region" description="Helical" evidence="7">
    <location>
        <begin position="488"/>
        <end position="509"/>
    </location>
</feature>
<keyword evidence="3 7" id="KW-1133">Transmembrane helix</keyword>
<feature type="transmembrane region" description="Helical" evidence="7">
    <location>
        <begin position="322"/>
        <end position="340"/>
    </location>
</feature>
<feature type="transmembrane region" description="Helical" evidence="7">
    <location>
        <begin position="149"/>
        <end position="168"/>
    </location>
</feature>
<keyword evidence="2 5" id="KW-0812">Transmembrane</keyword>
<keyword evidence="11" id="KW-1185">Reference proteome</keyword>
<keyword evidence="4 7" id="KW-0472">Membrane</keyword>
<dbReference type="PRINTS" id="PR01435">
    <property type="entry name" value="NPOXDRDTASE5"/>
</dbReference>
<sequence>MTTSLSASTLLAVPLAPLVGSLVAGILGTTFGGNVIGRKASHSATILGVFIAMVLSMMTLWDVAVHGARFNATMYEWMVIGKLKMEIGFLVDGLTAMMMVVVTFVSLMVHLYTIGYMEEDEGYNRFFAYISLFTFSMLMLVMSNNLLQLFFGWEAVGLVSYLLIGFWFNKPTAIFANMKAFLVNRVGDFGFILGIGLIVAYTGSLNYTEIFANAPELGKLGFPGTDWLLVTVICICLFIGAMGKSAQFPLHVWLPDSMEGPTPISALIHAATMVTAGIFMVSRMSPLFELSDTALNFILIIGAITALFMGFLGIIQNDIKRVVAYSTLSQLGYMTVALGASAYSVAVFHLMTHAFFKALLFLGAGSVIMGMHHNQDIRWMGGVRKYMPITWITSLLGSLALIGTPLFSGFYSKDSIIEAVHFSNLPGAGFAYFAVLAGVFVTAFYSFRMYFLVFHGAERYDQNPDAHHDDHHDDHGHHGDGKPHESPWVVTLPLVLLAIPSVLVGYFTITPMVFGDFFGDAIVINAAIHPAIAEFTKIFHGPMGMVMHAFSTPPLYLAAAGVALSYYMYMVNPALPAAIKRSVMPIYTLLENKYYLDWINENILARGARALGVGLWKGGDQGVIEGGVVNASWKLVDAVSAVVRKLQSGYIYHYAMVMILGVFVLMTYFVWLAK</sequence>
<feature type="transmembrane region" description="Helical" evidence="7">
    <location>
        <begin position="44"/>
        <end position="67"/>
    </location>
</feature>
<feature type="transmembrane region" description="Helical" evidence="7">
    <location>
        <begin position="294"/>
        <end position="315"/>
    </location>
</feature>
<protein>
    <submittedName>
        <fullName evidence="10">NADH-quinone oxidoreductase subunit L</fullName>
    </submittedName>
</protein>
<feature type="domain" description="NADH-Ubiquinone oxidoreductase (complex I) chain 5 N-terminal" evidence="9">
    <location>
        <begin position="77"/>
        <end position="127"/>
    </location>
</feature>
<feature type="transmembrane region" description="Helical" evidence="7">
    <location>
        <begin position="227"/>
        <end position="243"/>
    </location>
</feature>
<dbReference type="PANTHER" id="PTHR42829:SF2">
    <property type="entry name" value="NADH-UBIQUINONE OXIDOREDUCTASE CHAIN 5"/>
    <property type="match status" value="1"/>
</dbReference>
<dbReference type="Gene3D" id="1.20.5.2700">
    <property type="match status" value="1"/>
</dbReference>
<evidence type="ECO:0000313" key="11">
    <source>
        <dbReference type="Proteomes" id="UP001596457"/>
    </source>
</evidence>
<evidence type="ECO:0000259" key="8">
    <source>
        <dbReference type="Pfam" id="PF00361"/>
    </source>
</evidence>
<evidence type="ECO:0000256" key="2">
    <source>
        <dbReference type="ARBA" id="ARBA00022692"/>
    </source>
</evidence>
<dbReference type="Proteomes" id="UP001596457">
    <property type="component" value="Unassembled WGS sequence"/>
</dbReference>
<feature type="transmembrane region" description="Helical" evidence="7">
    <location>
        <begin position="126"/>
        <end position="143"/>
    </location>
</feature>
<evidence type="ECO:0000313" key="10">
    <source>
        <dbReference type="EMBL" id="MFC7463014.1"/>
    </source>
</evidence>
<dbReference type="PRINTS" id="PR01434">
    <property type="entry name" value="NADHDHGNASE5"/>
</dbReference>
<dbReference type="InterPro" id="IPR003945">
    <property type="entry name" value="NU5C-like"/>
</dbReference>
<evidence type="ECO:0000256" key="7">
    <source>
        <dbReference type="SAM" id="Phobius"/>
    </source>
</evidence>
<feature type="transmembrane region" description="Helical" evidence="7">
    <location>
        <begin position="555"/>
        <end position="575"/>
    </location>
</feature>
<accession>A0ABW2SIB1</accession>
<proteinExistence type="predicted"/>
<dbReference type="RefSeq" id="WP_382204289.1">
    <property type="nucleotide sequence ID" value="NZ_JBHTBZ010000089.1"/>
</dbReference>
<dbReference type="Pfam" id="PF00361">
    <property type="entry name" value="Proton_antipo_M"/>
    <property type="match status" value="1"/>
</dbReference>
<evidence type="ECO:0000256" key="1">
    <source>
        <dbReference type="ARBA" id="ARBA00004127"/>
    </source>
</evidence>
<dbReference type="Pfam" id="PF00662">
    <property type="entry name" value="Proton_antipo_N"/>
    <property type="match status" value="1"/>
</dbReference>
<feature type="transmembrane region" description="Helical" evidence="7">
    <location>
        <begin position="651"/>
        <end position="671"/>
    </location>
</feature>
<evidence type="ECO:0000256" key="3">
    <source>
        <dbReference type="ARBA" id="ARBA00022989"/>
    </source>
</evidence>
<reference evidence="11" key="1">
    <citation type="journal article" date="2019" name="Int. J. Syst. Evol. Microbiol.">
        <title>The Global Catalogue of Microorganisms (GCM) 10K type strain sequencing project: providing services to taxonomists for standard genome sequencing and annotation.</title>
        <authorList>
            <consortium name="The Broad Institute Genomics Platform"/>
            <consortium name="The Broad Institute Genome Sequencing Center for Infectious Disease"/>
            <person name="Wu L."/>
            <person name="Ma J."/>
        </authorList>
    </citation>
    <scope>NUCLEOTIDE SEQUENCE [LARGE SCALE GENOMIC DNA]</scope>
    <source>
        <strain evidence="11">CCUG 53903</strain>
    </source>
</reference>
<dbReference type="NCBIfam" id="TIGR01974">
    <property type="entry name" value="NDH_I_L"/>
    <property type="match status" value="1"/>
</dbReference>
<dbReference type="InterPro" id="IPR001516">
    <property type="entry name" value="Proton_antipo_N"/>
</dbReference>
<evidence type="ECO:0000259" key="9">
    <source>
        <dbReference type="Pfam" id="PF00662"/>
    </source>
</evidence>
<feature type="domain" description="NADH:quinone oxidoreductase/Mrp antiporter transmembrane" evidence="8">
    <location>
        <begin position="143"/>
        <end position="423"/>
    </location>
</feature>
<feature type="transmembrane region" description="Helical" evidence="7">
    <location>
        <begin position="264"/>
        <end position="282"/>
    </location>
</feature>
<evidence type="ECO:0000256" key="6">
    <source>
        <dbReference type="SAM" id="MobiDB-lite"/>
    </source>
</evidence>
<feature type="transmembrane region" description="Helical" evidence="7">
    <location>
        <begin position="87"/>
        <end position="114"/>
    </location>
</feature>
<feature type="transmembrane region" description="Helical" evidence="7">
    <location>
        <begin position="12"/>
        <end position="32"/>
    </location>
</feature>
<comment type="caution">
    <text evidence="10">The sequence shown here is derived from an EMBL/GenBank/DDBJ whole genome shotgun (WGS) entry which is preliminary data.</text>
</comment>
<gene>
    <name evidence="10" type="primary">nuoL</name>
    <name evidence="10" type="ORF">ACFQU0_21565</name>
</gene>
<feature type="transmembrane region" description="Helical" evidence="7">
    <location>
        <begin position="189"/>
        <end position="207"/>
    </location>
</feature>
<feature type="region of interest" description="Disordered" evidence="6">
    <location>
        <begin position="464"/>
        <end position="484"/>
    </location>
</feature>
<feature type="transmembrane region" description="Helical" evidence="7">
    <location>
        <begin position="430"/>
        <end position="451"/>
    </location>
</feature>
<evidence type="ECO:0000256" key="5">
    <source>
        <dbReference type="RuleBase" id="RU000320"/>
    </source>
</evidence>
<comment type="subcellular location">
    <subcellularLocation>
        <location evidence="1">Endomembrane system</location>
        <topology evidence="1">Multi-pass membrane protein</topology>
    </subcellularLocation>
    <subcellularLocation>
        <location evidence="5">Membrane</location>
        <topology evidence="5">Multi-pass membrane protein</topology>
    </subcellularLocation>
</comment>
<feature type="transmembrane region" description="Helical" evidence="7">
    <location>
        <begin position="389"/>
        <end position="410"/>
    </location>
</feature>
<dbReference type="InterPro" id="IPR018393">
    <property type="entry name" value="NADHpl_OxRdtase_5_subgr"/>
</dbReference>
<evidence type="ECO:0000256" key="4">
    <source>
        <dbReference type="ARBA" id="ARBA00023136"/>
    </source>
</evidence>